<reference evidence="3" key="1">
    <citation type="submission" date="2016-10" db="EMBL/GenBank/DDBJ databases">
        <authorList>
            <person name="Varghese N."/>
            <person name="Submissions S."/>
        </authorList>
    </citation>
    <scope>NUCLEOTIDE SEQUENCE [LARGE SCALE GENOMIC DNA]</scope>
    <source>
        <strain evidence="3">DSM 17101</strain>
    </source>
</reference>
<protein>
    <submittedName>
        <fullName evidence="2">Uncharacterized protein</fullName>
    </submittedName>
</protein>
<dbReference type="EMBL" id="FNJL01000014">
    <property type="protein sequence ID" value="SDP49978.1"/>
    <property type="molecule type" value="Genomic_DNA"/>
</dbReference>
<dbReference type="AlphaFoldDB" id="A0A1H0T8Q8"/>
<feature type="compositionally biased region" description="Gly residues" evidence="1">
    <location>
        <begin position="202"/>
        <end position="218"/>
    </location>
</feature>
<feature type="compositionally biased region" description="Basic and acidic residues" evidence="1">
    <location>
        <begin position="49"/>
        <end position="59"/>
    </location>
</feature>
<organism evidence="2 3">
    <name type="scientific">Paracidovorax cattleyae</name>
    <dbReference type="NCBI Taxonomy" id="80868"/>
    <lineage>
        <taxon>Bacteria</taxon>
        <taxon>Pseudomonadati</taxon>
        <taxon>Pseudomonadota</taxon>
        <taxon>Betaproteobacteria</taxon>
        <taxon>Burkholderiales</taxon>
        <taxon>Comamonadaceae</taxon>
        <taxon>Paracidovorax</taxon>
    </lineage>
</organism>
<feature type="compositionally biased region" description="Basic residues" evidence="1">
    <location>
        <begin position="174"/>
        <end position="184"/>
    </location>
</feature>
<accession>A0A1H0T8Q8</accession>
<feature type="region of interest" description="Disordered" evidence="1">
    <location>
        <begin position="1"/>
        <end position="24"/>
    </location>
</feature>
<sequence>MRRCPRRWRGEQDLPGTAHPGGGLQHLSHVVVASGRDELAQMLQALEDTREHPAHDRGQRAPQRGSRGHGQRGNLPGQPGSERPHRKPGERAGAHRRLHGTTGIDRATERRQRAPGEPTGQERGRRRDAGRAGGQPGSGDDARHQRVVTADLRHHPGNREHRLADQHPGAERRRGSRACRRAGARIRGGGQRGACDRRQRSGGAGIGSGPGGRGGHADGPGNAAERRTRRGNGCGGRQPEEAGRGSRAGRGDVQPGRRPRLPHCSGFSCPAVALTA</sequence>
<feature type="compositionally biased region" description="Basic and acidic residues" evidence="1">
    <location>
        <begin position="106"/>
        <end position="130"/>
    </location>
</feature>
<feature type="region of interest" description="Disordered" evidence="1">
    <location>
        <begin position="49"/>
        <end position="267"/>
    </location>
</feature>
<evidence type="ECO:0000313" key="2">
    <source>
        <dbReference type="EMBL" id="SDP49978.1"/>
    </source>
</evidence>
<name>A0A1H0T8Q8_9BURK</name>
<feature type="compositionally biased region" description="Basic and acidic residues" evidence="1">
    <location>
        <begin position="151"/>
        <end position="173"/>
    </location>
</feature>
<proteinExistence type="predicted"/>
<gene>
    <name evidence="2" type="ORF">SAMN04489708_11460</name>
</gene>
<evidence type="ECO:0000313" key="3">
    <source>
        <dbReference type="Proteomes" id="UP000199317"/>
    </source>
</evidence>
<evidence type="ECO:0000256" key="1">
    <source>
        <dbReference type="SAM" id="MobiDB-lite"/>
    </source>
</evidence>
<keyword evidence="3" id="KW-1185">Reference proteome</keyword>
<dbReference type="Proteomes" id="UP000199317">
    <property type="component" value="Unassembled WGS sequence"/>
</dbReference>